<feature type="transmembrane region" description="Helical" evidence="2">
    <location>
        <begin position="217"/>
        <end position="235"/>
    </location>
</feature>
<sequence length="236" mass="26776">MHFFTTFMNEYGYIVLFLSLTLGIMALPLPIEAMMGYAGFLSFQGQLNWIGCVLAAAAGCLLGMFLSYWIGQKLGMSFFEKYGRRIHLGSNRLHATSVWFKKYGNKLLIIALFIPGVRHLTGYFAGITRLPFRTFTAYSCLGSMIWVSTFILLGKMLGPKWETFHEIIKTYLIAAGIILAIVIILFYLLKKYRVEILRVSIKFGKIILTVFRSRGKAELFLTIISIGTICFILLMV</sequence>
<dbReference type="InterPro" id="IPR032816">
    <property type="entry name" value="VTT_dom"/>
</dbReference>
<dbReference type="EMBL" id="CP126114">
    <property type="protein sequence ID" value="WHY88313.1"/>
    <property type="molecule type" value="Genomic_DNA"/>
</dbReference>
<dbReference type="PANTHER" id="PTHR42709">
    <property type="entry name" value="ALKALINE PHOSPHATASE LIKE PROTEIN"/>
    <property type="match status" value="1"/>
</dbReference>
<evidence type="ECO:0000256" key="1">
    <source>
        <dbReference type="ARBA" id="ARBA00010792"/>
    </source>
</evidence>
<dbReference type="PANTHER" id="PTHR42709:SF9">
    <property type="entry name" value="ALKALINE PHOSPHATASE LIKE PROTEIN"/>
    <property type="match status" value="1"/>
</dbReference>
<name>A0AA95MV91_9BACI</name>
<evidence type="ECO:0000313" key="4">
    <source>
        <dbReference type="EMBL" id="WHY88313.1"/>
    </source>
</evidence>
<keyword evidence="5" id="KW-1185">Reference proteome</keyword>
<keyword evidence="2" id="KW-1133">Transmembrane helix</keyword>
<evidence type="ECO:0000256" key="2">
    <source>
        <dbReference type="SAM" id="Phobius"/>
    </source>
</evidence>
<dbReference type="AlphaFoldDB" id="A0AA95MV91"/>
<organism evidence="4 5">
    <name type="scientific">Neobacillus novalis</name>
    <dbReference type="NCBI Taxonomy" id="220687"/>
    <lineage>
        <taxon>Bacteria</taxon>
        <taxon>Bacillati</taxon>
        <taxon>Bacillota</taxon>
        <taxon>Bacilli</taxon>
        <taxon>Bacillales</taxon>
        <taxon>Bacillaceae</taxon>
        <taxon>Neobacillus</taxon>
    </lineage>
</organism>
<dbReference type="Proteomes" id="UP001178288">
    <property type="component" value="Chromosome"/>
</dbReference>
<keyword evidence="2" id="KW-0472">Membrane</keyword>
<feature type="transmembrane region" description="Helical" evidence="2">
    <location>
        <begin position="12"/>
        <end position="35"/>
    </location>
</feature>
<evidence type="ECO:0000313" key="5">
    <source>
        <dbReference type="Proteomes" id="UP001178288"/>
    </source>
</evidence>
<dbReference type="RefSeq" id="WP_066085935.1">
    <property type="nucleotide sequence ID" value="NZ_CP126114.1"/>
</dbReference>
<feature type="transmembrane region" description="Helical" evidence="2">
    <location>
        <begin position="47"/>
        <end position="70"/>
    </location>
</feature>
<feature type="transmembrane region" description="Helical" evidence="2">
    <location>
        <begin position="170"/>
        <end position="189"/>
    </location>
</feature>
<feature type="domain" description="VTT" evidence="3">
    <location>
        <begin position="29"/>
        <end position="155"/>
    </location>
</feature>
<evidence type="ECO:0000259" key="3">
    <source>
        <dbReference type="Pfam" id="PF09335"/>
    </source>
</evidence>
<feature type="transmembrane region" description="Helical" evidence="2">
    <location>
        <begin position="137"/>
        <end position="158"/>
    </location>
</feature>
<dbReference type="InterPro" id="IPR051311">
    <property type="entry name" value="DedA_domain"/>
</dbReference>
<dbReference type="Pfam" id="PF09335">
    <property type="entry name" value="VTT_dom"/>
    <property type="match status" value="1"/>
</dbReference>
<reference evidence="4" key="1">
    <citation type="submission" date="2023-05" db="EMBL/GenBank/DDBJ databases">
        <title>Comparative genomics of Bacillaceae isolates and their secondary metabolite potential.</title>
        <authorList>
            <person name="Song L."/>
            <person name="Nielsen L.J."/>
            <person name="Mohite O."/>
            <person name="Xu X."/>
            <person name="Weber T."/>
            <person name="Kovacs A.T."/>
        </authorList>
    </citation>
    <scope>NUCLEOTIDE SEQUENCE</scope>
    <source>
        <strain evidence="4">XLM17</strain>
    </source>
</reference>
<proteinExistence type="inferred from homology"/>
<protein>
    <submittedName>
        <fullName evidence="4">DedA family protein</fullName>
    </submittedName>
</protein>
<keyword evidence="2" id="KW-0812">Transmembrane</keyword>
<dbReference type="GO" id="GO:0005886">
    <property type="term" value="C:plasma membrane"/>
    <property type="evidence" value="ECO:0007669"/>
    <property type="project" value="TreeGrafter"/>
</dbReference>
<gene>
    <name evidence="4" type="ORF">QNH39_10945</name>
</gene>
<dbReference type="KEGG" id="nnv:QNH39_10945"/>
<comment type="similarity">
    <text evidence="1">Belongs to the DedA family.</text>
</comment>
<accession>A0AA95MV91</accession>